<dbReference type="SFLD" id="SFLDF00009">
    <property type="entry name" value="o-succinylbenzoate_synthase"/>
    <property type="match status" value="1"/>
</dbReference>
<gene>
    <name evidence="3" type="primary">menC</name>
    <name evidence="3" type="ORF">NCTC13093_01536</name>
</gene>
<name>A0A2X0WX83_9GAMM</name>
<dbReference type="Gene3D" id="3.20.20.120">
    <property type="entry name" value="Enolase-like C-terminal domain"/>
    <property type="match status" value="1"/>
</dbReference>
<organism evidence="3 4">
    <name type="scientific">Anaerobiospirillum thomasii</name>
    <dbReference type="NCBI Taxonomy" id="179995"/>
    <lineage>
        <taxon>Bacteria</taxon>
        <taxon>Pseudomonadati</taxon>
        <taxon>Pseudomonadota</taxon>
        <taxon>Gammaproteobacteria</taxon>
        <taxon>Aeromonadales</taxon>
        <taxon>Succinivibrionaceae</taxon>
        <taxon>Anaerobiospirillum</taxon>
    </lineage>
</organism>
<dbReference type="GO" id="GO:0046872">
    <property type="term" value="F:metal ion binding"/>
    <property type="evidence" value="ECO:0007669"/>
    <property type="project" value="UniProtKB-KW"/>
</dbReference>
<feature type="domain" description="Mandelate racemase/muconate lactonizing enzyme C-terminal" evidence="2">
    <location>
        <begin position="137"/>
        <end position="235"/>
    </location>
</feature>
<evidence type="ECO:0000313" key="4">
    <source>
        <dbReference type="Proteomes" id="UP000250086"/>
    </source>
</evidence>
<evidence type="ECO:0000256" key="1">
    <source>
        <dbReference type="ARBA" id="ARBA00022723"/>
    </source>
</evidence>
<dbReference type="GO" id="GO:0043748">
    <property type="term" value="F:O-succinylbenzoate synthase activity"/>
    <property type="evidence" value="ECO:0007669"/>
    <property type="project" value="UniProtKB-EC"/>
</dbReference>
<accession>A0A2X0WX83</accession>
<dbReference type="Gene3D" id="3.30.390.10">
    <property type="entry name" value="Enolase-like, N-terminal domain"/>
    <property type="match status" value="1"/>
</dbReference>
<dbReference type="SUPFAM" id="SSF54826">
    <property type="entry name" value="Enolase N-terminal domain-like"/>
    <property type="match status" value="1"/>
</dbReference>
<reference evidence="3 4" key="1">
    <citation type="submission" date="2018-06" db="EMBL/GenBank/DDBJ databases">
        <authorList>
            <consortium name="Pathogen Informatics"/>
            <person name="Doyle S."/>
        </authorList>
    </citation>
    <scope>NUCLEOTIDE SEQUENCE [LARGE SCALE GENOMIC DNA]</scope>
    <source>
        <strain evidence="3 4">NCTC13093</strain>
    </source>
</reference>
<evidence type="ECO:0000313" key="3">
    <source>
        <dbReference type="EMBL" id="SPT70131.1"/>
    </source>
</evidence>
<sequence length="364" mass="40779">MVYILRKMPLHISIYKKVLNFTFKAGTSRGYYTTKDTYIVKIEDQSGFSAYGECSTLPDLSCDHNDNYENVLKECAHAVMASGHLDLDTYKSYPSIIFGFETALLSLAHRSPVLFDSPFTSKSEPIAINGLIWMGDFATMAQRLESKINDGFKCIKIKIGAIDFDKELELLDKIRSRFDKNTIQIRVDANGAFAPHEATDKLKALSCYDLHSIEQPVKAGSYALMKSLCEAKIIPIALDEELIGVHDLKDKAELLDSIRPDYIVLKPSLHGGFAGCSEFIKLCRQRDIGFWLTSALESNIGLNAIAQYAFMHNITIPQGLGTGLLYSNNIDYPLSVRGEKLYFDRSLIAAIDYEKFLSDSSRVM</sequence>
<dbReference type="SFLD" id="SFLDG00180">
    <property type="entry name" value="muconate_cycloisomerase"/>
    <property type="match status" value="1"/>
</dbReference>
<dbReference type="PANTHER" id="PTHR48073:SF2">
    <property type="entry name" value="O-SUCCINYLBENZOATE SYNTHASE"/>
    <property type="match status" value="1"/>
</dbReference>
<keyword evidence="4" id="KW-1185">Reference proteome</keyword>
<dbReference type="PANTHER" id="PTHR48073">
    <property type="entry name" value="O-SUCCINYLBENZOATE SYNTHASE-RELATED"/>
    <property type="match status" value="1"/>
</dbReference>
<protein>
    <submittedName>
        <fullName evidence="3">O-succinylbenzoate synthase</fullName>
        <ecNumber evidence="3">4.2.1.113</ecNumber>
    </submittedName>
</protein>
<dbReference type="SFLD" id="SFLDS00001">
    <property type="entry name" value="Enolase"/>
    <property type="match status" value="1"/>
</dbReference>
<dbReference type="InterPro" id="IPR013342">
    <property type="entry name" value="Mandelate_racemase_C"/>
</dbReference>
<dbReference type="Pfam" id="PF13378">
    <property type="entry name" value="MR_MLE_C"/>
    <property type="match status" value="1"/>
</dbReference>
<dbReference type="InterPro" id="IPR018110">
    <property type="entry name" value="Mandel_Rmase/mucon_lact_enz_CS"/>
</dbReference>
<dbReference type="PROSITE" id="PS00909">
    <property type="entry name" value="MR_MLE_2"/>
    <property type="match status" value="1"/>
</dbReference>
<proteinExistence type="predicted"/>
<dbReference type="EMBL" id="UAPV01000001">
    <property type="protein sequence ID" value="SPT70131.1"/>
    <property type="molecule type" value="Genomic_DNA"/>
</dbReference>
<dbReference type="EC" id="4.2.1.113" evidence="3"/>
<keyword evidence="1" id="KW-0479">Metal-binding</keyword>
<dbReference type="InterPro" id="IPR029065">
    <property type="entry name" value="Enolase_C-like"/>
</dbReference>
<dbReference type="CDD" id="cd03320">
    <property type="entry name" value="OSBS"/>
    <property type="match status" value="1"/>
</dbReference>
<dbReference type="AlphaFoldDB" id="A0A2X0WX83"/>
<dbReference type="GO" id="GO:0009063">
    <property type="term" value="P:amino acid catabolic process"/>
    <property type="evidence" value="ECO:0007669"/>
    <property type="project" value="InterPro"/>
</dbReference>
<dbReference type="InterPro" id="IPR029017">
    <property type="entry name" value="Enolase-like_N"/>
</dbReference>
<dbReference type="InterPro" id="IPR036849">
    <property type="entry name" value="Enolase-like_C_sf"/>
</dbReference>
<keyword evidence="3" id="KW-0456">Lyase</keyword>
<dbReference type="SMART" id="SM00922">
    <property type="entry name" value="MR_MLE"/>
    <property type="match status" value="1"/>
</dbReference>
<dbReference type="SUPFAM" id="SSF51604">
    <property type="entry name" value="Enolase C-terminal domain-like"/>
    <property type="match status" value="1"/>
</dbReference>
<dbReference type="Proteomes" id="UP000250086">
    <property type="component" value="Unassembled WGS sequence"/>
</dbReference>
<evidence type="ECO:0000259" key="2">
    <source>
        <dbReference type="SMART" id="SM00922"/>
    </source>
</evidence>